<evidence type="ECO:0000256" key="3">
    <source>
        <dbReference type="PROSITE-ProRule" id="PRU01161"/>
    </source>
</evidence>
<protein>
    <submittedName>
        <fullName evidence="5">Patatin-like phospholipase</fullName>
    </submittedName>
</protein>
<organism evidence="5">
    <name type="scientific">Arthrobacter saudimassiliensis</name>
    <dbReference type="NCBI Taxonomy" id="1461584"/>
    <lineage>
        <taxon>Bacteria</taxon>
        <taxon>Bacillati</taxon>
        <taxon>Actinomycetota</taxon>
        <taxon>Actinomycetes</taxon>
        <taxon>Micrococcales</taxon>
        <taxon>Micrococcaceae</taxon>
        <taxon>Arthrobacter</taxon>
    </lineage>
</organism>
<feature type="short sequence motif" description="GXSXG" evidence="3">
    <location>
        <begin position="41"/>
        <end position="45"/>
    </location>
</feature>
<feature type="domain" description="PNPLA" evidence="4">
    <location>
        <begin position="5"/>
        <end position="198"/>
    </location>
</feature>
<proteinExistence type="inferred from homology"/>
<evidence type="ECO:0000256" key="2">
    <source>
        <dbReference type="ARBA" id="ARBA00023098"/>
    </source>
</evidence>
<name>A0A078MU16_9MICC</name>
<comment type="similarity">
    <text evidence="1">Belongs to the patatin family.</text>
</comment>
<dbReference type="GO" id="GO:0047372">
    <property type="term" value="F:monoacylglycerol lipase activity"/>
    <property type="evidence" value="ECO:0007669"/>
    <property type="project" value="TreeGrafter"/>
</dbReference>
<feature type="active site" description="Nucleophile" evidence="3">
    <location>
        <position position="43"/>
    </location>
</feature>
<feature type="active site" description="Proton acceptor" evidence="3">
    <location>
        <position position="185"/>
    </location>
</feature>
<keyword evidence="2 3" id="KW-0443">Lipid metabolism</keyword>
<dbReference type="Pfam" id="PF01734">
    <property type="entry name" value="Patatin"/>
    <property type="match status" value="1"/>
</dbReference>
<dbReference type="PATRIC" id="fig|1461584.3.peg.1645"/>
<dbReference type="InterPro" id="IPR016035">
    <property type="entry name" value="Acyl_Trfase/lysoPLipase"/>
</dbReference>
<keyword evidence="3" id="KW-0442">Lipid degradation</keyword>
<feature type="short sequence motif" description="GXGXXG" evidence="3">
    <location>
        <begin position="9"/>
        <end position="14"/>
    </location>
</feature>
<gene>
    <name evidence="5" type="ORF">BN1051_01656</name>
</gene>
<keyword evidence="3" id="KW-0378">Hydrolase</keyword>
<reference evidence="5" key="1">
    <citation type="submission" date="2014-07" db="EMBL/GenBank/DDBJ databases">
        <authorList>
            <person name="Urmite Genomes Urmite Genomes"/>
        </authorList>
    </citation>
    <scope>NUCLEOTIDE SEQUENCE</scope>
    <source>
        <strain evidence="5">11W110_air</strain>
    </source>
</reference>
<dbReference type="SUPFAM" id="SSF52151">
    <property type="entry name" value="FabD/lysophospholipase-like"/>
    <property type="match status" value="1"/>
</dbReference>
<dbReference type="Gene3D" id="3.40.1090.10">
    <property type="entry name" value="Cytosolic phospholipase A2 catalytic domain"/>
    <property type="match status" value="1"/>
</dbReference>
<dbReference type="EMBL" id="LN483070">
    <property type="protein sequence ID" value="CEA08316.1"/>
    <property type="molecule type" value="Genomic_DNA"/>
</dbReference>
<evidence type="ECO:0000313" key="5">
    <source>
        <dbReference type="EMBL" id="CEA08316.1"/>
    </source>
</evidence>
<sequence>MQRVLSIDGGGIRGVLPATWLMSLEELTGRRTADLFDLVVGTSTGGILALGLTCPQEDGRSASAAQLRRMYTDHGREIFPGFPSGQPALSAQGHPEPKYPSAPLERYLQDMFGLTRLSEALRPAAVVTCDLPTAEPLLFTGGGLDQSELGDAPMTTAALATSSFPSYFAPVPFRDPAGRERSLVDGGVVARDPAFVGLSYAVAGVRRSGAATAVDAAGVAGRTPGHDPQSAEADGDDGVLLVSLGTGTSSGGLSLEPEAAAELVHTQPRLQLLLPALRALYGGPGELMRRQLRIALGGRYVRVQAELPPHVDAALDDARPDNLRGLLDTAEQMVQDGEAELHRLAALLVQPHR</sequence>
<dbReference type="InterPro" id="IPR002641">
    <property type="entry name" value="PNPLA_dom"/>
</dbReference>
<dbReference type="GO" id="GO:0004620">
    <property type="term" value="F:phospholipase activity"/>
    <property type="evidence" value="ECO:0007669"/>
    <property type="project" value="TreeGrafter"/>
</dbReference>
<evidence type="ECO:0000256" key="1">
    <source>
        <dbReference type="ARBA" id="ARBA00010240"/>
    </source>
</evidence>
<feature type="short sequence motif" description="DGA/G" evidence="3">
    <location>
        <begin position="185"/>
        <end position="187"/>
    </location>
</feature>
<dbReference type="GO" id="GO:0016042">
    <property type="term" value="P:lipid catabolic process"/>
    <property type="evidence" value="ECO:0007669"/>
    <property type="project" value="UniProtKB-UniRule"/>
</dbReference>
<dbReference type="AlphaFoldDB" id="A0A078MU16"/>
<accession>A0A078MU16</accession>
<dbReference type="PANTHER" id="PTHR32176">
    <property type="entry name" value="XYLOSE ISOMERASE"/>
    <property type="match status" value="1"/>
</dbReference>
<dbReference type="PANTHER" id="PTHR32176:SF92">
    <property type="entry name" value="XYLOSE ISOMERASE"/>
    <property type="match status" value="1"/>
</dbReference>
<evidence type="ECO:0000259" key="4">
    <source>
        <dbReference type="PROSITE" id="PS51635"/>
    </source>
</evidence>
<dbReference type="PROSITE" id="PS51635">
    <property type="entry name" value="PNPLA"/>
    <property type="match status" value="1"/>
</dbReference>